<sequence length="433" mass="45659">MNGSSRVEVDDIMAQIRGRLGSQWDRYRVVITHFLTGRLTRSELQEELQVLLPDASAIRLHNKFLLANLTNALQDGPGAGRYLSGWGNRGGRGAAGEDDPYGVQAADGQFTKLKDDIMGLSVRERKRIKAIAKDPQPKVTVPPTVIATRQALLPKIPLLQNGQGSTGGPSSSTSTPSAANTTAEVKEESSEDKTKKPNGTSTQSNSSASTPATTTNTAANSSSTTSNTNTTTSNTTQQSFTADIMHAYDASLSTDTYELPDAEALSIRMLGVSLEHGLLQGIDPAAAEVMLAGLEHYLRDLVQQAFERVKRRRELAIRNESTGAIMVNGTSSLGGSVTGGSSAGVSVAGDLAGDAGGSSGNGMMHEDTITVEDLACIIESAPTCFVEVNGPLFRMNDSLLMNDDESDPAVTGATDIDALLDGILCDPRNTMVL</sequence>
<dbReference type="InterPro" id="IPR024738">
    <property type="entry name" value="Hfi1/Tada1"/>
</dbReference>
<evidence type="ECO:0000256" key="5">
    <source>
        <dbReference type="SAM" id="MobiDB-lite"/>
    </source>
</evidence>
<dbReference type="AlphaFoldDB" id="A0A5E8BEM9"/>
<dbReference type="GeneID" id="43581396"/>
<feature type="compositionally biased region" description="Low complexity" evidence="5">
    <location>
        <begin position="200"/>
        <end position="236"/>
    </location>
</feature>
<keyword evidence="3" id="KW-0804">Transcription</keyword>
<dbReference type="GO" id="GO:0003713">
    <property type="term" value="F:transcription coactivator activity"/>
    <property type="evidence" value="ECO:0007669"/>
    <property type="project" value="TreeGrafter"/>
</dbReference>
<dbReference type="Pfam" id="PF12767">
    <property type="entry name" value="SAGA-Tad1"/>
    <property type="match status" value="1"/>
</dbReference>
<feature type="compositionally biased region" description="Basic and acidic residues" evidence="5">
    <location>
        <begin position="184"/>
        <end position="195"/>
    </location>
</feature>
<evidence type="ECO:0008006" key="8">
    <source>
        <dbReference type="Google" id="ProtNLM"/>
    </source>
</evidence>
<evidence type="ECO:0000256" key="4">
    <source>
        <dbReference type="ARBA" id="ARBA00023242"/>
    </source>
</evidence>
<dbReference type="GO" id="GO:0006357">
    <property type="term" value="P:regulation of transcription by RNA polymerase II"/>
    <property type="evidence" value="ECO:0007669"/>
    <property type="project" value="TreeGrafter"/>
</dbReference>
<evidence type="ECO:0000313" key="7">
    <source>
        <dbReference type="Proteomes" id="UP000398389"/>
    </source>
</evidence>
<gene>
    <name evidence="6" type="ORF">SAPINGB_P002578</name>
</gene>
<evidence type="ECO:0000256" key="1">
    <source>
        <dbReference type="ARBA" id="ARBA00004123"/>
    </source>
</evidence>
<dbReference type="RefSeq" id="XP_031853187.1">
    <property type="nucleotide sequence ID" value="XM_031997296.1"/>
</dbReference>
<keyword evidence="2" id="KW-0805">Transcription regulation</keyword>
<dbReference type="PANTHER" id="PTHR21277:SF5">
    <property type="entry name" value="TRANSCRIPTIONAL ADAPTER 1"/>
    <property type="match status" value="1"/>
</dbReference>
<name>A0A5E8BEM9_9ASCO</name>
<protein>
    <recommendedName>
        <fullName evidence="8">Transcriptional coactivator HFI1/ADA1</fullName>
    </recommendedName>
</protein>
<evidence type="ECO:0000256" key="2">
    <source>
        <dbReference type="ARBA" id="ARBA00023015"/>
    </source>
</evidence>
<feature type="region of interest" description="Disordered" evidence="5">
    <location>
        <begin position="158"/>
        <end position="236"/>
    </location>
</feature>
<reference evidence="6 7" key="1">
    <citation type="submission" date="2019-09" db="EMBL/GenBank/DDBJ databases">
        <authorList>
            <person name="Brejova B."/>
        </authorList>
    </citation>
    <scope>NUCLEOTIDE SEQUENCE [LARGE SCALE GENOMIC DNA]</scope>
</reference>
<accession>A0A5E8BEM9</accession>
<feature type="compositionally biased region" description="Low complexity" evidence="5">
    <location>
        <begin position="160"/>
        <end position="182"/>
    </location>
</feature>
<keyword evidence="7" id="KW-1185">Reference proteome</keyword>
<dbReference type="PANTHER" id="PTHR21277">
    <property type="entry name" value="TRANSCRIPTIONAL ADAPTER 1"/>
    <property type="match status" value="1"/>
</dbReference>
<proteinExistence type="predicted"/>
<dbReference type="Proteomes" id="UP000398389">
    <property type="component" value="Unassembled WGS sequence"/>
</dbReference>
<dbReference type="EMBL" id="CABVLU010000002">
    <property type="protein sequence ID" value="VVT50055.1"/>
    <property type="molecule type" value="Genomic_DNA"/>
</dbReference>
<dbReference type="OrthoDB" id="10264870at2759"/>
<dbReference type="CDD" id="cd22933">
    <property type="entry name" value="HFD_HFI1"/>
    <property type="match status" value="1"/>
</dbReference>
<dbReference type="GO" id="GO:0000124">
    <property type="term" value="C:SAGA complex"/>
    <property type="evidence" value="ECO:0007669"/>
    <property type="project" value="TreeGrafter"/>
</dbReference>
<keyword evidence="4" id="KW-0539">Nucleus</keyword>
<organism evidence="6 7">
    <name type="scientific">Magnusiomyces paraingens</name>
    <dbReference type="NCBI Taxonomy" id="2606893"/>
    <lineage>
        <taxon>Eukaryota</taxon>
        <taxon>Fungi</taxon>
        <taxon>Dikarya</taxon>
        <taxon>Ascomycota</taxon>
        <taxon>Saccharomycotina</taxon>
        <taxon>Dipodascomycetes</taxon>
        <taxon>Dipodascales</taxon>
        <taxon>Dipodascaceae</taxon>
        <taxon>Magnusiomyces</taxon>
    </lineage>
</organism>
<evidence type="ECO:0000313" key="6">
    <source>
        <dbReference type="EMBL" id="VVT50055.1"/>
    </source>
</evidence>
<dbReference type="GO" id="GO:0005634">
    <property type="term" value="C:nucleus"/>
    <property type="evidence" value="ECO:0007669"/>
    <property type="project" value="UniProtKB-SubCell"/>
</dbReference>
<comment type="subcellular location">
    <subcellularLocation>
        <location evidence="1">Nucleus</location>
    </subcellularLocation>
</comment>
<evidence type="ECO:0000256" key="3">
    <source>
        <dbReference type="ARBA" id="ARBA00023163"/>
    </source>
</evidence>